<dbReference type="PANTHER" id="PTHR42987:SF7">
    <property type="entry name" value="SIGNAL PEPTIDE PEPTIDASE SPPA-RELATED"/>
    <property type="match status" value="1"/>
</dbReference>
<evidence type="ECO:0000256" key="4">
    <source>
        <dbReference type="ARBA" id="ARBA00022825"/>
    </source>
</evidence>
<proteinExistence type="inferred from homology"/>
<dbReference type="InterPro" id="IPR004635">
    <property type="entry name" value="Pept_S49_SppA"/>
</dbReference>
<keyword evidence="4" id="KW-0720">Serine protease</keyword>
<dbReference type="PANTHER" id="PTHR42987">
    <property type="entry name" value="PEPTIDASE S49"/>
    <property type="match status" value="1"/>
</dbReference>
<dbReference type="Proteomes" id="UP000254807">
    <property type="component" value="Unassembled WGS sequence"/>
</dbReference>
<evidence type="ECO:0000259" key="5">
    <source>
        <dbReference type="Pfam" id="PF01343"/>
    </source>
</evidence>
<feature type="domain" description="Peptidase S49" evidence="5">
    <location>
        <begin position="131"/>
        <end position="281"/>
    </location>
</feature>
<evidence type="ECO:0000313" key="6">
    <source>
        <dbReference type="EMBL" id="STD81995.1"/>
    </source>
</evidence>
<dbReference type="GO" id="GO:0006508">
    <property type="term" value="P:proteolysis"/>
    <property type="evidence" value="ECO:0007669"/>
    <property type="project" value="UniProtKB-KW"/>
</dbReference>
<comment type="similarity">
    <text evidence="1">Belongs to the peptidase S49 family.</text>
</comment>
<dbReference type="Gene3D" id="3.90.226.10">
    <property type="entry name" value="2-enoyl-CoA Hydratase, Chain A, domain 1"/>
    <property type="match status" value="2"/>
</dbReference>
<dbReference type="InterPro" id="IPR002142">
    <property type="entry name" value="Peptidase_S49"/>
</dbReference>
<dbReference type="GO" id="GO:0008236">
    <property type="term" value="F:serine-type peptidase activity"/>
    <property type="evidence" value="ECO:0007669"/>
    <property type="project" value="UniProtKB-KW"/>
</dbReference>
<sequence length="341" mass="36453">MNKRRWVAVAIAIGLFVCSGVFALMAPPENEESSLDGLNALLYGSNELEEHQIAAGDTNNRILRLTLEGTIANTSGGGLFSTEGYDHQLFLEELRAAQEDPTIKGILFEVNSPGGGVYESAEIAREMKKIKEIGIPVYVSMKNTAASGGYYVSAGADKIFATDETVTGSIGVIMSGLNYSGLLDKLGIEDSTYKSGALKDMGSSTRAATDEDKKVLQTYVDNAYGRFVSIVAEGRGMSEEAVRKIADGRIYDGQQAVENGLVDEIGFPEDAFAALEADQGLEDAEIFEYGVGSTGFASTWLGSKLAEFQGLKASESSRLLQVVESLGTMDAPKPLYYYGGE</sequence>
<evidence type="ECO:0000256" key="3">
    <source>
        <dbReference type="ARBA" id="ARBA00022801"/>
    </source>
</evidence>
<dbReference type="SUPFAM" id="SSF52096">
    <property type="entry name" value="ClpP/crotonase"/>
    <property type="match status" value="1"/>
</dbReference>
<keyword evidence="7" id="KW-1185">Reference proteome</keyword>
<dbReference type="NCBIfam" id="TIGR00706">
    <property type="entry name" value="SppA_dom"/>
    <property type="match status" value="1"/>
</dbReference>
<organism evidence="6 7">
    <name type="scientific">Enterococcus gallinarum</name>
    <dbReference type="NCBI Taxonomy" id="1353"/>
    <lineage>
        <taxon>Bacteria</taxon>
        <taxon>Bacillati</taxon>
        <taxon>Bacillota</taxon>
        <taxon>Bacilli</taxon>
        <taxon>Lactobacillales</taxon>
        <taxon>Enterococcaceae</taxon>
        <taxon>Enterococcus</taxon>
    </lineage>
</organism>
<gene>
    <name evidence="6" type="primary">sppA</name>
    <name evidence="6" type="ORF">NCTC12360_00414</name>
</gene>
<dbReference type="EMBL" id="UFYW01000001">
    <property type="protein sequence ID" value="STD81995.1"/>
    <property type="molecule type" value="Genomic_DNA"/>
</dbReference>
<dbReference type="EC" id="3.4.21.-" evidence="6"/>
<evidence type="ECO:0000256" key="2">
    <source>
        <dbReference type="ARBA" id="ARBA00022670"/>
    </source>
</evidence>
<protein>
    <submittedName>
        <fullName evidence="6">Signal peptide peptidase SppA, 36K type</fullName>
        <ecNumber evidence="6">3.4.21.-</ecNumber>
    </submittedName>
</protein>
<evidence type="ECO:0000256" key="1">
    <source>
        <dbReference type="ARBA" id="ARBA00008683"/>
    </source>
</evidence>
<keyword evidence="3 6" id="KW-0378">Hydrolase</keyword>
<dbReference type="CDD" id="cd07023">
    <property type="entry name" value="S49_Sppa_N_C"/>
    <property type="match status" value="1"/>
</dbReference>
<keyword evidence="2" id="KW-0645">Protease</keyword>
<dbReference type="InterPro" id="IPR029045">
    <property type="entry name" value="ClpP/crotonase-like_dom_sf"/>
</dbReference>
<dbReference type="RefSeq" id="WP_060813327.1">
    <property type="nucleotide sequence ID" value="NZ_JARPZP010000030.1"/>
</dbReference>
<accession>A0A376GZJ2</accession>
<name>A0A376GZJ2_ENTGA</name>
<reference evidence="6 7" key="1">
    <citation type="submission" date="2018-06" db="EMBL/GenBank/DDBJ databases">
        <authorList>
            <consortium name="Pathogen Informatics"/>
            <person name="Doyle S."/>
        </authorList>
    </citation>
    <scope>NUCLEOTIDE SEQUENCE [LARGE SCALE GENOMIC DNA]</scope>
    <source>
        <strain evidence="6 7">NCTC12360</strain>
    </source>
</reference>
<dbReference type="OrthoDB" id="9764363at2"/>
<dbReference type="AlphaFoldDB" id="A0A376GZJ2"/>
<dbReference type="Pfam" id="PF01343">
    <property type="entry name" value="Peptidase_S49"/>
    <property type="match status" value="1"/>
</dbReference>
<evidence type="ECO:0000313" key="7">
    <source>
        <dbReference type="Proteomes" id="UP000254807"/>
    </source>
</evidence>
<dbReference type="InterPro" id="IPR047272">
    <property type="entry name" value="S49_SppA_C"/>
</dbReference>